<evidence type="ECO:0000256" key="9">
    <source>
        <dbReference type="SAM" id="SignalP"/>
    </source>
</evidence>
<evidence type="ECO:0000256" key="5">
    <source>
        <dbReference type="ARBA" id="ARBA00022786"/>
    </source>
</evidence>
<dbReference type="GO" id="GO:0051301">
    <property type="term" value="P:cell division"/>
    <property type="evidence" value="ECO:0007669"/>
    <property type="project" value="UniProtKB-KW"/>
</dbReference>
<gene>
    <name evidence="11" type="ORF">N7532_001464</name>
</gene>
<feature type="domain" description="Anaphase-promoting complex subunit 5" evidence="10">
    <location>
        <begin position="264"/>
        <end position="354"/>
    </location>
</feature>
<evidence type="ECO:0000313" key="12">
    <source>
        <dbReference type="Proteomes" id="UP001149074"/>
    </source>
</evidence>
<dbReference type="EMBL" id="JAPQKI010000002">
    <property type="protein sequence ID" value="KAJ5110929.1"/>
    <property type="molecule type" value="Genomic_DNA"/>
</dbReference>
<keyword evidence="5" id="KW-0833">Ubl conjugation pathway</keyword>
<dbReference type="InterPro" id="IPR037679">
    <property type="entry name" value="Apc5"/>
</dbReference>
<evidence type="ECO:0000256" key="8">
    <source>
        <dbReference type="ARBA" id="ARBA00045696"/>
    </source>
</evidence>
<keyword evidence="12" id="KW-1185">Reference proteome</keyword>
<name>A0A9W9G2K2_9EURO</name>
<dbReference type="GeneID" id="81352937"/>
<evidence type="ECO:0000256" key="2">
    <source>
        <dbReference type="ARBA" id="ARBA00016066"/>
    </source>
</evidence>
<comment type="similarity">
    <text evidence="1">Belongs to the APC5 family.</text>
</comment>
<dbReference type="AlphaFoldDB" id="A0A9W9G2K2"/>
<feature type="chain" id="PRO_5040997808" description="Anaphase-promoting complex subunit 5" evidence="9">
    <location>
        <begin position="23"/>
        <end position="768"/>
    </location>
</feature>
<comment type="function">
    <text evidence="8">Component of the anaphase promoting complex/cyclosome (APC/C), a cell cycle-regulated E3 ubiquitin ligase that controls progression through mitosis and the G1 phase of the cell cycle. The APC/C complex acts by mediating ubiquitination and subsequent degradation of target proteins: it mainly mediates the formation of 'Lys-11'-linked polyubiquitin chains and, to a lower extent, the formation of 'Lys-48'- and 'Lys-63'-linked polyubiquitin chains. The APC/C complex catalyzes assembly of branched 'Lys-11'-/'Lys-48'-linked branched ubiquitin chains on target proteins.</text>
</comment>
<protein>
    <recommendedName>
        <fullName evidence="2">Anaphase-promoting complex subunit 5</fullName>
    </recommendedName>
    <alternativeName>
        <fullName evidence="7">Cyclosome subunit 5</fullName>
    </alternativeName>
</protein>
<dbReference type="Proteomes" id="UP001149074">
    <property type="component" value="Unassembled WGS sequence"/>
</dbReference>
<dbReference type="PANTHER" id="PTHR12830:SF9">
    <property type="entry name" value="ANAPHASE-PROMOTING COMPLEX SUBUNIT 5"/>
    <property type="match status" value="1"/>
</dbReference>
<dbReference type="GO" id="GO:0031145">
    <property type="term" value="P:anaphase-promoting complex-dependent catabolic process"/>
    <property type="evidence" value="ECO:0007669"/>
    <property type="project" value="TreeGrafter"/>
</dbReference>
<feature type="signal peptide" evidence="9">
    <location>
        <begin position="1"/>
        <end position="22"/>
    </location>
</feature>
<dbReference type="Gene3D" id="1.25.40.10">
    <property type="entry name" value="Tetratricopeptide repeat domain"/>
    <property type="match status" value="1"/>
</dbReference>
<dbReference type="GO" id="GO:0045842">
    <property type="term" value="P:positive regulation of mitotic metaphase/anaphase transition"/>
    <property type="evidence" value="ECO:0007669"/>
    <property type="project" value="TreeGrafter"/>
</dbReference>
<reference evidence="11" key="1">
    <citation type="submission" date="2022-11" db="EMBL/GenBank/DDBJ databases">
        <authorList>
            <person name="Petersen C."/>
        </authorList>
    </citation>
    <scope>NUCLEOTIDE SEQUENCE</scope>
    <source>
        <strain evidence="11">IBT 30761</strain>
    </source>
</reference>
<dbReference type="GO" id="GO:0070979">
    <property type="term" value="P:protein K11-linked ubiquitination"/>
    <property type="evidence" value="ECO:0007669"/>
    <property type="project" value="TreeGrafter"/>
</dbReference>
<keyword evidence="3" id="KW-0132">Cell division</keyword>
<keyword evidence="4" id="KW-0498">Mitosis</keyword>
<evidence type="ECO:0000256" key="1">
    <source>
        <dbReference type="ARBA" id="ARBA00007450"/>
    </source>
</evidence>
<comment type="caution">
    <text evidence="11">The sequence shown here is derived from an EMBL/GenBank/DDBJ whole genome shotgun (WGS) entry which is preliminary data.</text>
</comment>
<dbReference type="InterPro" id="IPR011990">
    <property type="entry name" value="TPR-like_helical_dom_sf"/>
</dbReference>
<dbReference type="RefSeq" id="XP_056478999.1">
    <property type="nucleotide sequence ID" value="XM_056613958.1"/>
</dbReference>
<organism evidence="11 12">
    <name type="scientific">Penicillium argentinense</name>
    <dbReference type="NCBI Taxonomy" id="1131581"/>
    <lineage>
        <taxon>Eukaryota</taxon>
        <taxon>Fungi</taxon>
        <taxon>Dikarya</taxon>
        <taxon>Ascomycota</taxon>
        <taxon>Pezizomycotina</taxon>
        <taxon>Eurotiomycetes</taxon>
        <taxon>Eurotiomycetidae</taxon>
        <taxon>Eurotiales</taxon>
        <taxon>Aspergillaceae</taxon>
        <taxon>Penicillium</taxon>
    </lineage>
</organism>
<evidence type="ECO:0000256" key="7">
    <source>
        <dbReference type="ARBA" id="ARBA00031069"/>
    </source>
</evidence>
<dbReference type="InterPro" id="IPR026000">
    <property type="entry name" value="Apc5_dom"/>
</dbReference>
<dbReference type="PANTHER" id="PTHR12830">
    <property type="entry name" value="ANAPHASE-PROMOTING COMPLEX SUBUNIT 5"/>
    <property type="match status" value="1"/>
</dbReference>
<dbReference type="OrthoDB" id="2504561at2759"/>
<dbReference type="SUPFAM" id="SSF48452">
    <property type="entry name" value="TPR-like"/>
    <property type="match status" value="1"/>
</dbReference>
<evidence type="ECO:0000256" key="4">
    <source>
        <dbReference type="ARBA" id="ARBA00022776"/>
    </source>
</evidence>
<keyword evidence="6" id="KW-0131">Cell cycle</keyword>
<dbReference type="Pfam" id="PF12862">
    <property type="entry name" value="ANAPC5"/>
    <property type="match status" value="1"/>
</dbReference>
<evidence type="ECO:0000313" key="11">
    <source>
        <dbReference type="EMBL" id="KAJ5110929.1"/>
    </source>
</evidence>
<keyword evidence="9" id="KW-0732">Signal</keyword>
<evidence type="ECO:0000256" key="3">
    <source>
        <dbReference type="ARBA" id="ARBA00022618"/>
    </source>
</evidence>
<evidence type="ECO:0000259" key="10">
    <source>
        <dbReference type="Pfam" id="PF12862"/>
    </source>
</evidence>
<proteinExistence type="inferred from homology"/>
<accession>A0A9W9G2K2</accession>
<evidence type="ECO:0000256" key="6">
    <source>
        <dbReference type="ARBA" id="ARBA00023306"/>
    </source>
</evidence>
<reference evidence="11" key="2">
    <citation type="journal article" date="2023" name="IMA Fungus">
        <title>Comparative genomic study of the Penicillium genus elucidates a diverse pangenome and 15 lateral gene transfer events.</title>
        <authorList>
            <person name="Petersen C."/>
            <person name="Sorensen T."/>
            <person name="Nielsen M.R."/>
            <person name="Sondergaard T.E."/>
            <person name="Sorensen J.L."/>
            <person name="Fitzpatrick D.A."/>
            <person name="Frisvad J.C."/>
            <person name="Nielsen K.L."/>
        </authorList>
    </citation>
    <scope>NUCLEOTIDE SEQUENCE</scope>
    <source>
        <strain evidence="11">IBT 30761</strain>
    </source>
</reference>
<sequence>MTRYLTPWRIALLCLVHIYTDGVVPNSSAIHILQFMTAGLFPLDPTDKEWDKHYLPGIKGFEELLSKHESSVPGRTLWDLFLKEIWHINSLDALDTFMSETMPSLLMKTREQLIQERDSGLAPPRDEGIKLARTAPMGKFVRKTQMEYTRLQFSDSVNLWNEFVKYRLPTYHMWARKNAAEQSPIDTNLDAFGLDTNSDLSRVVYGRVEEEEVEDGKISVKDAERLVEFQVEELQRLGGRVPESMRNQLRKILTAESSSPNLVHYLEYLDSWRAGDYTSAFDSLHRYFDYTMHSTVDRSAYQFALLNLAIIQADFECYKEAISAVQEAVAIARESQDMPCLNFCMSWLYHFGKAFPEHMREVRNSGMLGNEKEGLAFLKAKAKETDSWALLSTTMVSEAKLDMQQGESLPSIIESLVKAAHVNLTKGLTTAMGPHMQLQSTLYSRIGATHLAWLTSEMFLHCYGDKCTNDDFVRMTFKNSQILAQKGNYKQALARMNKVDPERLRSFKTNHEWSYYSGLIQLRRQICRDDKEAVEHLTSQLQSVQLVDFDMRIQLAFHTIENTIRQGDYGRALRMVEQAAHSMQPENFDVHTQIKLLNLKARILEKSGHAERGFSLAMRAAHIAYRAKVLLDLWESICSLAAVLINMREFEAAIELIESIMPQTLETEDSALIARAYSLLVDGNMGKAGDLWTTHGPESKHAQKEYINRALGYIDSAYEAYEEIEDHLGQREMMAKKATVMHLTGDLVLANDYAAKYLDLRRRRGAET</sequence>
<dbReference type="GO" id="GO:0005680">
    <property type="term" value="C:anaphase-promoting complex"/>
    <property type="evidence" value="ECO:0007669"/>
    <property type="project" value="InterPro"/>
</dbReference>